<reference evidence="1 2" key="1">
    <citation type="journal article" date="2015" name="Genome Announc.">
        <title>Expanding the biotechnology potential of lactobacilli through comparative genomics of 213 strains and associated genera.</title>
        <authorList>
            <person name="Sun Z."/>
            <person name="Harris H.M."/>
            <person name="McCann A."/>
            <person name="Guo C."/>
            <person name="Argimon S."/>
            <person name="Zhang W."/>
            <person name="Yang X."/>
            <person name="Jeffery I.B."/>
            <person name="Cooney J.C."/>
            <person name="Kagawa T.F."/>
            <person name="Liu W."/>
            <person name="Song Y."/>
            <person name="Salvetti E."/>
            <person name="Wrobel A."/>
            <person name="Rasinkangas P."/>
            <person name="Parkhill J."/>
            <person name="Rea M.C."/>
            <person name="O'Sullivan O."/>
            <person name="Ritari J."/>
            <person name="Douillard F.P."/>
            <person name="Paul Ross R."/>
            <person name="Yang R."/>
            <person name="Briner A.E."/>
            <person name="Felis G.E."/>
            <person name="de Vos W.M."/>
            <person name="Barrangou R."/>
            <person name="Klaenhammer T.R."/>
            <person name="Caufield P.W."/>
            <person name="Cui Y."/>
            <person name="Zhang H."/>
            <person name="O'Toole P.W."/>
        </authorList>
    </citation>
    <scope>NUCLEOTIDE SEQUENCE [LARGE SCALE GENOMIC DNA]</scope>
    <source>
        <strain evidence="1 2">DSM 16230</strain>
    </source>
</reference>
<gene>
    <name evidence="1" type="ORF">FD50_GL001202</name>
</gene>
<dbReference type="EMBL" id="AZFQ01000009">
    <property type="protein sequence ID" value="KRM00370.1"/>
    <property type="molecule type" value="Genomic_DNA"/>
</dbReference>
<proteinExistence type="predicted"/>
<sequence>MTKLRKENLHVTGNQEWYSLTQANQKLGRGRNYVSNWIKRHPEFPDQFLLGSGTNKLISDEGIEWIKNHIKKEGVLVSSEVANEDQHLESQFLGVTLLTIHFTGRVRGKLVV</sequence>
<name>A0A0R1V406_9LACO</name>
<dbReference type="OrthoDB" id="2306284at2"/>
<accession>A0A0R1V406</accession>
<dbReference type="PATRIC" id="fig|1423801.4.peg.1226"/>
<evidence type="ECO:0000313" key="2">
    <source>
        <dbReference type="Proteomes" id="UP000051166"/>
    </source>
</evidence>
<evidence type="ECO:0000313" key="1">
    <source>
        <dbReference type="EMBL" id="KRM00370.1"/>
    </source>
</evidence>
<keyword evidence="2" id="KW-1185">Reference proteome</keyword>
<dbReference type="Proteomes" id="UP000051166">
    <property type="component" value="Unassembled WGS sequence"/>
</dbReference>
<dbReference type="STRING" id="1423801.FD50_GL001202"/>
<comment type="caution">
    <text evidence="1">The sequence shown here is derived from an EMBL/GenBank/DDBJ whole genome shotgun (WGS) entry which is preliminary data.</text>
</comment>
<protein>
    <submittedName>
        <fullName evidence="1">Uncharacterized protein</fullName>
    </submittedName>
</protein>
<organism evidence="1 2">
    <name type="scientific">Liquorilactobacillus satsumensis DSM 16230 = JCM 12392</name>
    <dbReference type="NCBI Taxonomy" id="1423801"/>
    <lineage>
        <taxon>Bacteria</taxon>
        <taxon>Bacillati</taxon>
        <taxon>Bacillota</taxon>
        <taxon>Bacilli</taxon>
        <taxon>Lactobacillales</taxon>
        <taxon>Lactobacillaceae</taxon>
        <taxon>Liquorilactobacillus</taxon>
    </lineage>
</organism>
<dbReference type="AlphaFoldDB" id="A0A0R1V406"/>